<reference evidence="1" key="1">
    <citation type="submission" date="2020-05" db="EMBL/GenBank/DDBJ databases">
        <authorList>
            <person name="Chiriac C."/>
            <person name="Salcher M."/>
            <person name="Ghai R."/>
            <person name="Kavagutti S V."/>
        </authorList>
    </citation>
    <scope>NUCLEOTIDE SEQUENCE</scope>
</reference>
<proteinExistence type="predicted"/>
<sequence length="71" mass="7645">MKRVAFPRHANVLSLDRDSTLALQVHRVEVLGPHVSGLHSTGHLKDAVGQGGLAVVDVSNDREIADVCEIH</sequence>
<gene>
    <name evidence="1" type="ORF">UFOPK2166_00741</name>
</gene>
<accession>A0A6J6KMR6</accession>
<evidence type="ECO:0000313" key="1">
    <source>
        <dbReference type="EMBL" id="CAB4649793.1"/>
    </source>
</evidence>
<dbReference type="EMBL" id="CAEZWB010000086">
    <property type="protein sequence ID" value="CAB4649793.1"/>
    <property type="molecule type" value="Genomic_DNA"/>
</dbReference>
<organism evidence="1">
    <name type="scientific">freshwater metagenome</name>
    <dbReference type="NCBI Taxonomy" id="449393"/>
    <lineage>
        <taxon>unclassified sequences</taxon>
        <taxon>metagenomes</taxon>
        <taxon>ecological metagenomes</taxon>
    </lineage>
</organism>
<protein>
    <submittedName>
        <fullName evidence="1">Unannotated protein</fullName>
    </submittedName>
</protein>
<dbReference type="AntiFam" id="ANF00072">
    <property type="entry name" value="Shadow ORF (opposite TypA)"/>
</dbReference>
<name>A0A6J6KMR6_9ZZZZ</name>
<dbReference type="AlphaFoldDB" id="A0A6J6KMR6"/>